<keyword evidence="1" id="KW-0805">Transcription regulation</keyword>
<dbReference type="InterPro" id="IPR036390">
    <property type="entry name" value="WH_DNA-bd_sf"/>
</dbReference>
<keyword evidence="6" id="KW-1185">Reference proteome</keyword>
<dbReference type="PRINTS" id="PR00598">
    <property type="entry name" value="HTHMARR"/>
</dbReference>
<keyword evidence="3" id="KW-0804">Transcription</keyword>
<dbReference type="GO" id="GO:0006950">
    <property type="term" value="P:response to stress"/>
    <property type="evidence" value="ECO:0007669"/>
    <property type="project" value="TreeGrafter"/>
</dbReference>
<evidence type="ECO:0000313" key="6">
    <source>
        <dbReference type="Proteomes" id="UP000547458"/>
    </source>
</evidence>
<dbReference type="Proteomes" id="UP000547458">
    <property type="component" value="Unassembled WGS sequence"/>
</dbReference>
<evidence type="ECO:0000259" key="4">
    <source>
        <dbReference type="PROSITE" id="PS50995"/>
    </source>
</evidence>
<dbReference type="Pfam" id="PF01047">
    <property type="entry name" value="MarR"/>
    <property type="match status" value="1"/>
</dbReference>
<dbReference type="PANTHER" id="PTHR33164">
    <property type="entry name" value="TRANSCRIPTIONAL REGULATOR, MARR FAMILY"/>
    <property type="match status" value="1"/>
</dbReference>
<evidence type="ECO:0000256" key="3">
    <source>
        <dbReference type="ARBA" id="ARBA00023163"/>
    </source>
</evidence>
<dbReference type="Gene3D" id="1.10.10.10">
    <property type="entry name" value="Winged helix-like DNA-binding domain superfamily/Winged helix DNA-binding domain"/>
    <property type="match status" value="1"/>
</dbReference>
<gene>
    <name evidence="5" type="ORF">BJ994_001686</name>
</gene>
<dbReference type="InterPro" id="IPR023187">
    <property type="entry name" value="Tscrpt_reg_MarR-type_CS"/>
</dbReference>
<dbReference type="GO" id="GO:0003677">
    <property type="term" value="F:DNA binding"/>
    <property type="evidence" value="ECO:0007669"/>
    <property type="project" value="UniProtKB-KW"/>
</dbReference>
<evidence type="ECO:0000313" key="5">
    <source>
        <dbReference type="EMBL" id="NJC22610.1"/>
    </source>
</evidence>
<dbReference type="GO" id="GO:0003700">
    <property type="term" value="F:DNA-binding transcription factor activity"/>
    <property type="evidence" value="ECO:0007669"/>
    <property type="project" value="InterPro"/>
</dbReference>
<accession>A0A846RLV3</accession>
<dbReference type="SMART" id="SM00347">
    <property type="entry name" value="HTH_MARR"/>
    <property type="match status" value="1"/>
</dbReference>
<feature type="domain" description="HTH marR-type" evidence="4">
    <location>
        <begin position="8"/>
        <end position="136"/>
    </location>
</feature>
<dbReference type="EMBL" id="JAATJL010000001">
    <property type="protein sequence ID" value="NJC22610.1"/>
    <property type="molecule type" value="Genomic_DNA"/>
</dbReference>
<dbReference type="InterPro" id="IPR036388">
    <property type="entry name" value="WH-like_DNA-bd_sf"/>
</dbReference>
<reference evidence="5 6" key="1">
    <citation type="submission" date="2020-03" db="EMBL/GenBank/DDBJ databases">
        <title>Sequencing the genomes of 1000 actinobacteria strains.</title>
        <authorList>
            <person name="Klenk H.-P."/>
        </authorList>
    </citation>
    <scope>NUCLEOTIDE SEQUENCE [LARGE SCALE GENOMIC DNA]</scope>
    <source>
        <strain evidence="5 6">DSM 16403</strain>
    </source>
</reference>
<dbReference type="InterPro" id="IPR000835">
    <property type="entry name" value="HTH_MarR-typ"/>
</dbReference>
<dbReference type="RefSeq" id="WP_167993308.1">
    <property type="nucleotide sequence ID" value="NZ_JAATJL010000001.1"/>
</dbReference>
<sequence>MDTAHWSTSRLLSTAARLNENRDNERLRSLGVTHSGVTILKVLASMETISQVELAEVVRVQAQTIGKSLERLENRDLVRRCKSEIDRRVTYVSITASGREVLGAVQRGVGAPVGGDRLAEEELRRALVNVINSTRDGLLVSAMAANEPDLAEIA</sequence>
<dbReference type="InterPro" id="IPR039422">
    <property type="entry name" value="MarR/SlyA-like"/>
</dbReference>
<keyword evidence="2 5" id="KW-0238">DNA-binding</keyword>
<dbReference type="PROSITE" id="PS50995">
    <property type="entry name" value="HTH_MARR_2"/>
    <property type="match status" value="1"/>
</dbReference>
<name>A0A846RLV3_9MICC</name>
<protein>
    <submittedName>
        <fullName evidence="5">DNA-binding MarR family transcriptional regulator</fullName>
    </submittedName>
</protein>
<dbReference type="PANTHER" id="PTHR33164:SF43">
    <property type="entry name" value="HTH-TYPE TRANSCRIPTIONAL REPRESSOR YETL"/>
    <property type="match status" value="1"/>
</dbReference>
<evidence type="ECO:0000256" key="2">
    <source>
        <dbReference type="ARBA" id="ARBA00023125"/>
    </source>
</evidence>
<proteinExistence type="predicted"/>
<dbReference type="PROSITE" id="PS01117">
    <property type="entry name" value="HTH_MARR_1"/>
    <property type="match status" value="1"/>
</dbReference>
<comment type="caution">
    <text evidence="5">The sequence shown here is derived from an EMBL/GenBank/DDBJ whole genome shotgun (WGS) entry which is preliminary data.</text>
</comment>
<organism evidence="5 6">
    <name type="scientific">Arthrobacter pigmenti</name>
    <dbReference type="NCBI Taxonomy" id="271432"/>
    <lineage>
        <taxon>Bacteria</taxon>
        <taxon>Bacillati</taxon>
        <taxon>Actinomycetota</taxon>
        <taxon>Actinomycetes</taxon>
        <taxon>Micrococcales</taxon>
        <taxon>Micrococcaceae</taxon>
        <taxon>Arthrobacter</taxon>
    </lineage>
</organism>
<dbReference type="SUPFAM" id="SSF46785">
    <property type="entry name" value="Winged helix' DNA-binding domain"/>
    <property type="match status" value="1"/>
</dbReference>
<dbReference type="AlphaFoldDB" id="A0A846RLV3"/>
<evidence type="ECO:0000256" key="1">
    <source>
        <dbReference type="ARBA" id="ARBA00023015"/>
    </source>
</evidence>